<reference evidence="12 13" key="1">
    <citation type="submission" date="2019-01" db="EMBL/GenBank/DDBJ databases">
        <title>Pseudolysobacter antarctica gen. nov., sp. nov., isolated from Fildes Peninsula, Antarctica.</title>
        <authorList>
            <person name="Wei Z."/>
            <person name="Peng F."/>
        </authorList>
    </citation>
    <scope>NUCLEOTIDE SEQUENCE [LARGE SCALE GENOMIC DNA]</scope>
    <source>
        <strain evidence="12 13">AQ6-296</strain>
    </source>
</reference>
<keyword evidence="13" id="KW-1185">Reference proteome</keyword>
<dbReference type="PANTHER" id="PTHR32182:SF0">
    <property type="entry name" value="DNA REPLICATION AND REPAIR PROTEIN RECF"/>
    <property type="match status" value="1"/>
</dbReference>
<dbReference type="GO" id="GO:0005524">
    <property type="term" value="F:ATP binding"/>
    <property type="evidence" value="ECO:0007669"/>
    <property type="project" value="UniProtKB-UniRule"/>
</dbReference>
<keyword evidence="9 10" id="KW-0742">SOS response</keyword>
<feature type="binding site" evidence="9">
    <location>
        <begin position="30"/>
        <end position="37"/>
    </location>
    <ligand>
        <name>ATP</name>
        <dbReference type="ChEBI" id="CHEBI:30616"/>
    </ligand>
</feature>
<dbReference type="HAMAP" id="MF_00365">
    <property type="entry name" value="RecF"/>
    <property type="match status" value="1"/>
</dbReference>
<evidence type="ECO:0000256" key="4">
    <source>
        <dbReference type="ARBA" id="ARBA00022490"/>
    </source>
</evidence>
<dbReference type="AlphaFoldDB" id="A0A411HEJ5"/>
<evidence type="ECO:0000256" key="8">
    <source>
        <dbReference type="ARBA" id="ARBA00023125"/>
    </source>
</evidence>
<sequence>MRLAELRLENFRVFSSLDITLSPGINLFTGGNGAGKTSILEAVHLLSHARSFRSANRDVLLQEGQSHLSVFGQLLTGADVQHRLGLLRTGARWQSRIDGTQPQSLTELLRLCAVVCFEPGSHALISGPAAERRSFLDWGLFHVEQDFTLQWRRHQRALKQRNALLRQSPRESELGPWDIELAGAAVVLADYRARYLDALRPYLVGLASTFLSELGAVQLSFDPGWNADMSLLERLQQNYARDIARGFTSAGAHRADWSLRFDLASKREHLSRGQEKLCALACLLAQAQHLAHTKGDWPIICLDDLASELDAEHQALVVKSLGLDAQILITGTETPVALAPLIVDGAVRRFHVERGSVTAL</sequence>
<protein>
    <recommendedName>
        <fullName evidence="3 9">DNA replication and repair protein RecF</fullName>
    </recommendedName>
</protein>
<dbReference type="GO" id="GO:0009432">
    <property type="term" value="P:SOS response"/>
    <property type="evidence" value="ECO:0007669"/>
    <property type="project" value="UniProtKB-UniRule"/>
</dbReference>
<evidence type="ECO:0000256" key="3">
    <source>
        <dbReference type="ARBA" id="ARBA00020170"/>
    </source>
</evidence>
<comment type="similarity">
    <text evidence="2 9 10">Belongs to the RecF family.</text>
</comment>
<dbReference type="GO" id="GO:0000731">
    <property type="term" value="P:DNA synthesis involved in DNA repair"/>
    <property type="evidence" value="ECO:0007669"/>
    <property type="project" value="TreeGrafter"/>
</dbReference>
<dbReference type="GO" id="GO:0006302">
    <property type="term" value="P:double-strand break repair"/>
    <property type="evidence" value="ECO:0007669"/>
    <property type="project" value="TreeGrafter"/>
</dbReference>
<keyword evidence="7 9" id="KW-0067">ATP-binding</keyword>
<evidence type="ECO:0000256" key="2">
    <source>
        <dbReference type="ARBA" id="ARBA00008016"/>
    </source>
</evidence>
<dbReference type="Gene3D" id="1.20.1050.90">
    <property type="entry name" value="RecF/RecN/SMC, N-terminal domain"/>
    <property type="match status" value="1"/>
</dbReference>
<dbReference type="EMBL" id="CP035704">
    <property type="protein sequence ID" value="QBB68908.1"/>
    <property type="molecule type" value="Genomic_DNA"/>
</dbReference>
<keyword evidence="6 9" id="KW-0547">Nucleotide-binding</keyword>
<dbReference type="Proteomes" id="UP000291562">
    <property type="component" value="Chromosome"/>
</dbReference>
<evidence type="ECO:0000313" key="13">
    <source>
        <dbReference type="Proteomes" id="UP000291562"/>
    </source>
</evidence>
<dbReference type="OrthoDB" id="9803889at2"/>
<evidence type="ECO:0000256" key="9">
    <source>
        <dbReference type="HAMAP-Rule" id="MF_00365"/>
    </source>
</evidence>
<dbReference type="GO" id="GO:0003697">
    <property type="term" value="F:single-stranded DNA binding"/>
    <property type="evidence" value="ECO:0007669"/>
    <property type="project" value="UniProtKB-UniRule"/>
</dbReference>
<keyword evidence="8 9" id="KW-0238">DNA-binding</keyword>
<dbReference type="InterPro" id="IPR003395">
    <property type="entry name" value="RecF/RecN/SMC_N"/>
</dbReference>
<dbReference type="PROSITE" id="PS00617">
    <property type="entry name" value="RECF_1"/>
    <property type="match status" value="1"/>
</dbReference>
<dbReference type="PANTHER" id="PTHR32182">
    <property type="entry name" value="DNA REPLICATION AND REPAIR PROTEIN RECF"/>
    <property type="match status" value="1"/>
</dbReference>
<evidence type="ECO:0000256" key="7">
    <source>
        <dbReference type="ARBA" id="ARBA00022840"/>
    </source>
</evidence>
<evidence type="ECO:0000313" key="12">
    <source>
        <dbReference type="EMBL" id="QBB68908.1"/>
    </source>
</evidence>
<dbReference type="GO" id="GO:0006260">
    <property type="term" value="P:DNA replication"/>
    <property type="evidence" value="ECO:0007669"/>
    <property type="project" value="UniProtKB-UniRule"/>
</dbReference>
<dbReference type="Gene3D" id="3.40.50.300">
    <property type="entry name" value="P-loop containing nucleotide triphosphate hydrolases"/>
    <property type="match status" value="1"/>
</dbReference>
<evidence type="ECO:0000256" key="10">
    <source>
        <dbReference type="RuleBase" id="RU000578"/>
    </source>
</evidence>
<keyword evidence="4 9" id="KW-0963">Cytoplasm</keyword>
<name>A0A411HEJ5_9GAMM</name>
<keyword evidence="9 10" id="KW-0227">DNA damage</keyword>
<keyword evidence="5 9" id="KW-0235">DNA replication</keyword>
<dbReference type="NCBIfam" id="TIGR00611">
    <property type="entry name" value="recf"/>
    <property type="match status" value="1"/>
</dbReference>
<evidence type="ECO:0000256" key="1">
    <source>
        <dbReference type="ARBA" id="ARBA00004496"/>
    </source>
</evidence>
<feature type="domain" description="RecF/RecN/SMC N-terminal" evidence="11">
    <location>
        <begin position="3"/>
        <end position="332"/>
    </location>
</feature>
<dbReference type="PROSITE" id="PS00618">
    <property type="entry name" value="RECF_2"/>
    <property type="match status" value="1"/>
</dbReference>
<dbReference type="RefSeq" id="WP_129831159.1">
    <property type="nucleotide sequence ID" value="NZ_CP035704.1"/>
</dbReference>
<proteinExistence type="inferred from homology"/>
<evidence type="ECO:0000256" key="5">
    <source>
        <dbReference type="ARBA" id="ARBA00022705"/>
    </source>
</evidence>
<dbReference type="Pfam" id="PF02463">
    <property type="entry name" value="SMC_N"/>
    <property type="match status" value="1"/>
</dbReference>
<evidence type="ECO:0000259" key="11">
    <source>
        <dbReference type="Pfam" id="PF02463"/>
    </source>
</evidence>
<dbReference type="InterPro" id="IPR027417">
    <property type="entry name" value="P-loop_NTPase"/>
</dbReference>
<comment type="function">
    <text evidence="9 10">The RecF protein is involved in DNA metabolism; it is required for DNA replication and normal SOS inducibility. RecF binds preferentially to single-stranded, linear DNA. It also seems to bind ATP.</text>
</comment>
<dbReference type="InterPro" id="IPR018078">
    <property type="entry name" value="DNA-binding_RecF_CS"/>
</dbReference>
<dbReference type="InterPro" id="IPR042174">
    <property type="entry name" value="RecF_2"/>
</dbReference>
<comment type="subcellular location">
    <subcellularLocation>
        <location evidence="1 9 10">Cytoplasm</location>
    </subcellularLocation>
</comment>
<organism evidence="12 13">
    <name type="scientific">Pseudolysobacter antarcticus</name>
    <dbReference type="NCBI Taxonomy" id="2511995"/>
    <lineage>
        <taxon>Bacteria</taxon>
        <taxon>Pseudomonadati</taxon>
        <taxon>Pseudomonadota</taxon>
        <taxon>Gammaproteobacteria</taxon>
        <taxon>Lysobacterales</taxon>
        <taxon>Rhodanobacteraceae</taxon>
        <taxon>Pseudolysobacter</taxon>
    </lineage>
</organism>
<dbReference type="GO" id="GO:0005737">
    <property type="term" value="C:cytoplasm"/>
    <property type="evidence" value="ECO:0007669"/>
    <property type="project" value="UniProtKB-SubCell"/>
</dbReference>
<keyword evidence="9 10" id="KW-0234">DNA repair</keyword>
<gene>
    <name evidence="9 12" type="primary">recF</name>
    <name evidence="12" type="ORF">ELE36_00125</name>
</gene>
<accession>A0A411HEJ5</accession>
<dbReference type="InterPro" id="IPR001238">
    <property type="entry name" value="DNA-binding_RecF"/>
</dbReference>
<dbReference type="KEGG" id="xbc:ELE36_00125"/>
<dbReference type="SUPFAM" id="SSF52540">
    <property type="entry name" value="P-loop containing nucleoside triphosphate hydrolases"/>
    <property type="match status" value="1"/>
</dbReference>
<evidence type="ECO:0000256" key="6">
    <source>
        <dbReference type="ARBA" id="ARBA00022741"/>
    </source>
</evidence>